<dbReference type="PROSITE" id="PS50893">
    <property type="entry name" value="ABC_TRANSPORTER_2"/>
    <property type="match status" value="2"/>
</dbReference>
<dbReference type="PANTHER" id="PTHR43790">
    <property type="entry name" value="CARBOHYDRATE TRANSPORT ATP-BINDING PROTEIN MG119-RELATED"/>
    <property type="match status" value="1"/>
</dbReference>
<evidence type="ECO:0000256" key="8">
    <source>
        <dbReference type="ARBA" id="ARBA00022840"/>
    </source>
</evidence>
<dbReference type="CDD" id="cd03216">
    <property type="entry name" value="ABC_Carb_Monos_I"/>
    <property type="match status" value="1"/>
</dbReference>
<protein>
    <submittedName>
        <fullName evidence="12">ATP-binding cassette domain-containing protein</fullName>
    </submittedName>
</protein>
<dbReference type="InterPro" id="IPR003593">
    <property type="entry name" value="AAA+_ATPase"/>
</dbReference>
<dbReference type="Proteomes" id="UP000439983">
    <property type="component" value="Unassembled WGS sequence"/>
</dbReference>
<evidence type="ECO:0000256" key="1">
    <source>
        <dbReference type="ARBA" id="ARBA00004202"/>
    </source>
</evidence>
<evidence type="ECO:0000313" key="12">
    <source>
        <dbReference type="EMBL" id="MQX13930.1"/>
    </source>
</evidence>
<dbReference type="InterPro" id="IPR027417">
    <property type="entry name" value="P-loop_NTPase"/>
</dbReference>
<comment type="similarity">
    <text evidence="2">Belongs to the ABC transporter superfamily.</text>
</comment>
<feature type="domain" description="ABC transporter" evidence="11">
    <location>
        <begin position="255"/>
        <end position="497"/>
    </location>
</feature>
<name>A0A6N7L9G0_SINTE</name>
<dbReference type="SMART" id="SM00382">
    <property type="entry name" value="AAA"/>
    <property type="match status" value="2"/>
</dbReference>
<dbReference type="CDD" id="cd03215">
    <property type="entry name" value="ABC_Carb_Monos_II"/>
    <property type="match status" value="1"/>
</dbReference>
<proteinExistence type="inferred from homology"/>
<evidence type="ECO:0000256" key="6">
    <source>
        <dbReference type="ARBA" id="ARBA00022737"/>
    </source>
</evidence>
<dbReference type="EMBL" id="WITC01000021">
    <property type="protein sequence ID" value="MQX13930.1"/>
    <property type="molecule type" value="Genomic_DNA"/>
</dbReference>
<reference evidence="12 13" key="1">
    <citation type="journal article" date="2013" name="Genome Biol.">
        <title>Comparative genomics of the core and accessory genomes of 48 Sinorhizobium strains comprising five genospecies.</title>
        <authorList>
            <person name="Sugawara M."/>
            <person name="Epstein B."/>
            <person name="Badgley B.D."/>
            <person name="Unno T."/>
            <person name="Xu L."/>
            <person name="Reese J."/>
            <person name="Gyaneshwar P."/>
            <person name="Denny R."/>
            <person name="Mudge J."/>
            <person name="Bharti A.K."/>
            <person name="Farmer A.D."/>
            <person name="May G.D."/>
            <person name="Woodward J.E."/>
            <person name="Medigue C."/>
            <person name="Vallenet D."/>
            <person name="Lajus A."/>
            <person name="Rouy Z."/>
            <person name="Martinez-Vaz B."/>
            <person name="Tiffin P."/>
            <person name="Young N.D."/>
            <person name="Sadowsky M.J."/>
        </authorList>
    </citation>
    <scope>NUCLEOTIDE SEQUENCE [LARGE SCALE GENOMIC DNA]</scope>
    <source>
        <strain evidence="12 13">USDA4894</strain>
    </source>
</reference>
<feature type="domain" description="ABC transporter" evidence="11">
    <location>
        <begin position="8"/>
        <end position="244"/>
    </location>
</feature>
<evidence type="ECO:0000256" key="3">
    <source>
        <dbReference type="ARBA" id="ARBA00022448"/>
    </source>
</evidence>
<evidence type="ECO:0000256" key="7">
    <source>
        <dbReference type="ARBA" id="ARBA00022741"/>
    </source>
</evidence>
<dbReference type="SUPFAM" id="SSF52540">
    <property type="entry name" value="P-loop containing nucleoside triphosphate hydrolases"/>
    <property type="match status" value="2"/>
</dbReference>
<keyword evidence="13" id="KW-1185">Reference proteome</keyword>
<dbReference type="InterPro" id="IPR017871">
    <property type="entry name" value="ABC_transporter-like_CS"/>
</dbReference>
<keyword evidence="6" id="KW-0677">Repeat</keyword>
<evidence type="ECO:0000259" key="11">
    <source>
        <dbReference type="PROSITE" id="PS50893"/>
    </source>
</evidence>
<keyword evidence="8 12" id="KW-0067">ATP-binding</keyword>
<evidence type="ECO:0000313" key="13">
    <source>
        <dbReference type="Proteomes" id="UP000439983"/>
    </source>
</evidence>
<dbReference type="PROSITE" id="PS00211">
    <property type="entry name" value="ABC_TRANSPORTER_1"/>
    <property type="match status" value="1"/>
</dbReference>
<organism evidence="12 13">
    <name type="scientific">Sinorhizobium terangae</name>
    <dbReference type="NCBI Taxonomy" id="110322"/>
    <lineage>
        <taxon>Bacteria</taxon>
        <taxon>Pseudomonadati</taxon>
        <taxon>Pseudomonadota</taxon>
        <taxon>Alphaproteobacteria</taxon>
        <taxon>Hyphomicrobiales</taxon>
        <taxon>Rhizobiaceae</taxon>
        <taxon>Sinorhizobium/Ensifer group</taxon>
        <taxon>Sinorhizobium</taxon>
    </lineage>
</organism>
<dbReference type="GO" id="GO:0005886">
    <property type="term" value="C:plasma membrane"/>
    <property type="evidence" value="ECO:0007669"/>
    <property type="project" value="UniProtKB-SubCell"/>
</dbReference>
<evidence type="ECO:0000256" key="10">
    <source>
        <dbReference type="ARBA" id="ARBA00023136"/>
    </source>
</evidence>
<dbReference type="OrthoDB" id="9805029at2"/>
<keyword evidence="5" id="KW-0762">Sugar transport</keyword>
<dbReference type="GO" id="GO:0005524">
    <property type="term" value="F:ATP binding"/>
    <property type="evidence" value="ECO:0007669"/>
    <property type="project" value="UniProtKB-KW"/>
</dbReference>
<keyword evidence="10" id="KW-0472">Membrane</keyword>
<sequence>MENSAPILELRNLSKSFPGVRALSNVSFDLKAGEVHALVGENGAGKSTLLSCMNGLQQPNEGQILIDGRQVTLATPSIAIDHHLAMVHQELVLCPNLTVAQNMFLGREPRGSLGTIDRATMNRKASKLLETIGVRIEPNRKLGTLSLNEQQIVEICRALATEPKVIVLDEPTASLNDDQVAHLLGIVKMLKSRGLGIVYVSHRLNEVLEISDRITVLRDGRVVTVLPAAGLTEPVLVSHMVGKASTDAYSAYRPRRLGEMLLKVDGLSKAGKFRDISFELRKGEILGVAGLLGCNREAVAQALFGATETDGGRIVIGNAAVKLKTPHDAIRLGVAYMPADRKNEGLVLGMNVADNASMTTLGSVGKCGVLRRRQVRRLASDLVRLLSIKVSGLSQKASQLSGGNQQKIVIGKWIARKSGIVIAEDPTRGVDIGAKAEIWDALQTLAEEGKALILLTTELQEMLHVCDRIIVMSRGRITGEFQRSEFSAEAITQRFFA</sequence>
<keyword evidence="4" id="KW-1003">Cell membrane</keyword>
<accession>A0A6N7L9G0</accession>
<dbReference type="InterPro" id="IPR050107">
    <property type="entry name" value="ABC_carbohydrate_import_ATPase"/>
</dbReference>
<keyword evidence="9" id="KW-1278">Translocase</keyword>
<dbReference type="FunFam" id="3.40.50.300:FF:000127">
    <property type="entry name" value="Ribose import ATP-binding protein RbsA"/>
    <property type="match status" value="1"/>
</dbReference>
<dbReference type="Pfam" id="PF00005">
    <property type="entry name" value="ABC_tran"/>
    <property type="match status" value="2"/>
</dbReference>
<comment type="caution">
    <text evidence="12">The sequence shown here is derived from an EMBL/GenBank/DDBJ whole genome shotgun (WGS) entry which is preliminary data.</text>
</comment>
<comment type="subcellular location">
    <subcellularLocation>
        <location evidence="1">Cell membrane</location>
        <topology evidence="1">Peripheral membrane protein</topology>
    </subcellularLocation>
</comment>
<evidence type="ECO:0000256" key="2">
    <source>
        <dbReference type="ARBA" id="ARBA00005417"/>
    </source>
</evidence>
<dbReference type="PANTHER" id="PTHR43790:SF3">
    <property type="entry name" value="D-ALLOSE IMPORT ATP-BINDING PROTEIN ALSA-RELATED"/>
    <property type="match status" value="1"/>
</dbReference>
<dbReference type="AlphaFoldDB" id="A0A6N7L9G0"/>
<keyword evidence="3" id="KW-0813">Transport</keyword>
<evidence type="ECO:0000256" key="4">
    <source>
        <dbReference type="ARBA" id="ARBA00022475"/>
    </source>
</evidence>
<dbReference type="InterPro" id="IPR003439">
    <property type="entry name" value="ABC_transporter-like_ATP-bd"/>
</dbReference>
<dbReference type="GO" id="GO:0016887">
    <property type="term" value="F:ATP hydrolysis activity"/>
    <property type="evidence" value="ECO:0007669"/>
    <property type="project" value="InterPro"/>
</dbReference>
<gene>
    <name evidence="12" type="ORF">GHK62_03880</name>
</gene>
<keyword evidence="7" id="KW-0547">Nucleotide-binding</keyword>
<evidence type="ECO:0000256" key="9">
    <source>
        <dbReference type="ARBA" id="ARBA00022967"/>
    </source>
</evidence>
<dbReference type="RefSeq" id="WP_153437025.1">
    <property type="nucleotide sequence ID" value="NZ_JACIGA010000010.1"/>
</dbReference>
<dbReference type="Gene3D" id="3.40.50.300">
    <property type="entry name" value="P-loop containing nucleotide triphosphate hydrolases"/>
    <property type="match status" value="2"/>
</dbReference>
<evidence type="ECO:0000256" key="5">
    <source>
        <dbReference type="ARBA" id="ARBA00022597"/>
    </source>
</evidence>